<comment type="caution">
    <text evidence="1">The sequence shown here is derived from an EMBL/GenBank/DDBJ whole genome shotgun (WGS) entry which is preliminary data.</text>
</comment>
<accession>A0A0F9ARZ2</accession>
<proteinExistence type="predicted"/>
<feature type="non-terminal residue" evidence="1">
    <location>
        <position position="1"/>
    </location>
</feature>
<dbReference type="AlphaFoldDB" id="A0A0F9ARZ2"/>
<evidence type="ECO:0000313" key="1">
    <source>
        <dbReference type="EMBL" id="KKL12349.1"/>
    </source>
</evidence>
<protein>
    <submittedName>
        <fullName evidence="1">Uncharacterized protein</fullName>
    </submittedName>
</protein>
<sequence length="249" mass="27901">IILDLPGFPAEGRENQIKQNFLTGIKKLIEESETELGEKEIDGRAVKGYRVEKGNQVFTIWADAETGQPVEVNMTMYQGYARKIMSDFKFDVELDESLFSLDVPEGYTVEEKQLDFKEASTEDLVEMLRIWIKVRGGTFPDALTPAHFIKDCKDIEHGKLEAQAFAQELAKKDGLKVSLTISRAIMLLAQHSEAHYAGKGVKLGDAETAVFWYKPTDSETYKVIYGDLSVKDVAEENLPAKPNEEAGSE</sequence>
<organism evidence="1">
    <name type="scientific">marine sediment metagenome</name>
    <dbReference type="NCBI Taxonomy" id="412755"/>
    <lineage>
        <taxon>unclassified sequences</taxon>
        <taxon>metagenomes</taxon>
        <taxon>ecological metagenomes</taxon>
    </lineage>
</organism>
<dbReference type="EMBL" id="LAZR01041294">
    <property type="protein sequence ID" value="KKL12349.1"/>
    <property type="molecule type" value="Genomic_DNA"/>
</dbReference>
<dbReference type="Gene3D" id="2.50.20.10">
    <property type="entry name" value="Lipoprotein localisation LolA/LolB/LppX"/>
    <property type="match status" value="1"/>
</dbReference>
<reference evidence="1" key="1">
    <citation type="journal article" date="2015" name="Nature">
        <title>Complex archaea that bridge the gap between prokaryotes and eukaryotes.</title>
        <authorList>
            <person name="Spang A."/>
            <person name="Saw J.H."/>
            <person name="Jorgensen S.L."/>
            <person name="Zaremba-Niedzwiedzka K."/>
            <person name="Martijn J."/>
            <person name="Lind A.E."/>
            <person name="van Eijk R."/>
            <person name="Schleper C."/>
            <person name="Guy L."/>
            <person name="Ettema T.J."/>
        </authorList>
    </citation>
    <scope>NUCLEOTIDE SEQUENCE</scope>
</reference>
<gene>
    <name evidence="1" type="ORF">LCGC14_2536640</name>
</gene>
<name>A0A0F9ARZ2_9ZZZZ</name>